<dbReference type="AlphaFoldDB" id="A0A9N9KDJ1"/>
<name>A0A9N9KDJ1_9GLOM</name>
<organism evidence="1 2">
    <name type="scientific">Cetraspora pellucida</name>
    <dbReference type="NCBI Taxonomy" id="1433469"/>
    <lineage>
        <taxon>Eukaryota</taxon>
        <taxon>Fungi</taxon>
        <taxon>Fungi incertae sedis</taxon>
        <taxon>Mucoromycota</taxon>
        <taxon>Glomeromycotina</taxon>
        <taxon>Glomeromycetes</taxon>
        <taxon>Diversisporales</taxon>
        <taxon>Gigasporaceae</taxon>
        <taxon>Cetraspora</taxon>
    </lineage>
</organism>
<dbReference type="EMBL" id="CAJVQA010049587">
    <property type="protein sequence ID" value="CAG8820731.1"/>
    <property type="molecule type" value="Genomic_DNA"/>
</dbReference>
<gene>
    <name evidence="1" type="ORF">CPELLU_LOCUS19661</name>
</gene>
<accession>A0A9N9KDJ1</accession>
<feature type="non-terminal residue" evidence="1">
    <location>
        <position position="1"/>
    </location>
</feature>
<dbReference type="OrthoDB" id="2431195at2759"/>
<evidence type="ECO:0000313" key="2">
    <source>
        <dbReference type="Proteomes" id="UP000789759"/>
    </source>
</evidence>
<dbReference type="Proteomes" id="UP000789759">
    <property type="component" value="Unassembled WGS sequence"/>
</dbReference>
<sequence>NFRKTEIYKRLYEEKLIDPKIHTYNQIYYWALKFSAQQYVIYSSNQLLSFLNFLKQEELVNEGFKVIVYIKNNFVQALRFLTPFNSLIQKADINEIIIDSTYKTSNQKFELFS</sequence>
<feature type="non-terminal residue" evidence="1">
    <location>
        <position position="113"/>
    </location>
</feature>
<protein>
    <submittedName>
        <fullName evidence="1">8914_t:CDS:1</fullName>
    </submittedName>
</protein>
<comment type="caution">
    <text evidence="1">The sequence shown here is derived from an EMBL/GenBank/DDBJ whole genome shotgun (WGS) entry which is preliminary data.</text>
</comment>
<evidence type="ECO:0000313" key="1">
    <source>
        <dbReference type="EMBL" id="CAG8820731.1"/>
    </source>
</evidence>
<proteinExistence type="predicted"/>
<reference evidence="1" key="1">
    <citation type="submission" date="2021-06" db="EMBL/GenBank/DDBJ databases">
        <authorList>
            <person name="Kallberg Y."/>
            <person name="Tangrot J."/>
            <person name="Rosling A."/>
        </authorList>
    </citation>
    <scope>NUCLEOTIDE SEQUENCE</scope>
    <source>
        <strain evidence="1">FL966</strain>
    </source>
</reference>
<keyword evidence="2" id="KW-1185">Reference proteome</keyword>